<evidence type="ECO:0000256" key="2">
    <source>
        <dbReference type="ARBA" id="ARBA00006763"/>
    </source>
</evidence>
<evidence type="ECO:0000256" key="3">
    <source>
        <dbReference type="RuleBase" id="RU363015"/>
    </source>
</evidence>
<organism evidence="4 5">
    <name type="scientific">Anaeromyxobacter oryzae</name>
    <dbReference type="NCBI Taxonomy" id="2918170"/>
    <lineage>
        <taxon>Bacteria</taxon>
        <taxon>Pseudomonadati</taxon>
        <taxon>Myxococcota</taxon>
        <taxon>Myxococcia</taxon>
        <taxon>Myxococcales</taxon>
        <taxon>Cystobacterineae</taxon>
        <taxon>Anaeromyxobacteraceae</taxon>
        <taxon>Anaeromyxobacter</taxon>
    </lineage>
</organism>
<evidence type="ECO:0000313" key="5">
    <source>
        <dbReference type="Proteomes" id="UP001162891"/>
    </source>
</evidence>
<comment type="catalytic activity">
    <reaction evidence="1">
        <text>AMP + H2O = D-ribose 5-phosphate + adenine</text>
        <dbReference type="Rhea" id="RHEA:20129"/>
        <dbReference type="ChEBI" id="CHEBI:15377"/>
        <dbReference type="ChEBI" id="CHEBI:16708"/>
        <dbReference type="ChEBI" id="CHEBI:78346"/>
        <dbReference type="ChEBI" id="CHEBI:456215"/>
        <dbReference type="EC" id="3.2.2.4"/>
    </reaction>
</comment>
<evidence type="ECO:0000313" key="4">
    <source>
        <dbReference type="EMBL" id="BDG06029.1"/>
    </source>
</evidence>
<reference evidence="5" key="1">
    <citation type="journal article" date="2022" name="Int. J. Syst. Evol. Microbiol.">
        <title>Anaeromyxobacter oryzae sp. nov., Anaeromyxobacter diazotrophicus sp. nov. and Anaeromyxobacter paludicola sp. nov., isolated from paddy soils.</title>
        <authorList>
            <person name="Itoh H."/>
            <person name="Xu Z."/>
            <person name="Mise K."/>
            <person name="Masuda Y."/>
            <person name="Ushijima N."/>
            <person name="Hayakawa C."/>
            <person name="Shiratori Y."/>
            <person name="Senoo K."/>
        </authorList>
    </citation>
    <scope>NUCLEOTIDE SEQUENCE [LARGE SCALE GENOMIC DNA]</scope>
    <source>
        <strain evidence="5">Red232</strain>
    </source>
</reference>
<dbReference type="Proteomes" id="UP001162891">
    <property type="component" value="Chromosome"/>
</dbReference>
<sequence>MKRVCVFCGASPGRNPVHLDAARRAGQALAGRGLGLVYGGGSVGLMGAVADGALEAGGEVIGVIPRALQLRELAHDRLTSLHVVGSMHERKARMAELADAFVALPGGLGTLEELAEILTWAQLGLHAKPCGLLDVEGYYAPLIAFLDHAVAEGFVRSEHRRVIHVAPDFGALLDAFDRYEPPRVERWIDDRTS</sequence>
<evidence type="ECO:0000256" key="1">
    <source>
        <dbReference type="ARBA" id="ARBA00000274"/>
    </source>
</evidence>
<comment type="similarity">
    <text evidence="2 3">Belongs to the LOG family.</text>
</comment>
<name>A0ABN6N299_9BACT</name>
<keyword evidence="5" id="KW-1185">Reference proteome</keyword>
<accession>A0ABN6N299</accession>
<dbReference type="PANTHER" id="PTHR31223:SF70">
    <property type="entry name" value="LOG FAMILY PROTEIN YJL055W"/>
    <property type="match status" value="1"/>
</dbReference>
<dbReference type="Gene3D" id="3.40.50.450">
    <property type="match status" value="1"/>
</dbReference>
<dbReference type="Pfam" id="PF03641">
    <property type="entry name" value="Lysine_decarbox"/>
    <property type="match status" value="1"/>
</dbReference>
<dbReference type="EMBL" id="AP025591">
    <property type="protein sequence ID" value="BDG06029.1"/>
    <property type="molecule type" value="Genomic_DNA"/>
</dbReference>
<dbReference type="RefSeq" id="WP_248355291.1">
    <property type="nucleotide sequence ID" value="NZ_AP025591.1"/>
</dbReference>
<dbReference type="InterPro" id="IPR031100">
    <property type="entry name" value="LOG_fam"/>
</dbReference>
<dbReference type="PANTHER" id="PTHR31223">
    <property type="entry name" value="LOG FAMILY PROTEIN YJL055W"/>
    <property type="match status" value="1"/>
</dbReference>
<gene>
    <name evidence="4" type="ORF">AMOR_50250</name>
</gene>
<proteinExistence type="inferred from homology"/>
<keyword evidence="3" id="KW-0378">Hydrolase</keyword>
<dbReference type="SUPFAM" id="SSF102405">
    <property type="entry name" value="MCP/YpsA-like"/>
    <property type="match status" value="1"/>
</dbReference>
<dbReference type="NCBIfam" id="TIGR00730">
    <property type="entry name" value="Rossman fold protein, TIGR00730 family"/>
    <property type="match status" value="1"/>
</dbReference>
<dbReference type="InterPro" id="IPR005269">
    <property type="entry name" value="LOG"/>
</dbReference>
<protein>
    <recommendedName>
        <fullName evidence="3">Cytokinin riboside 5'-monophosphate phosphoribohydrolase</fullName>
        <ecNumber evidence="3">3.2.2.n1</ecNumber>
    </recommendedName>
</protein>
<keyword evidence="3" id="KW-0203">Cytokinin biosynthesis</keyword>
<dbReference type="EC" id="3.2.2.n1" evidence="3"/>